<dbReference type="AlphaFoldDB" id="A0A934SV72"/>
<keyword evidence="1" id="KW-0472">Membrane</keyword>
<evidence type="ECO:0000313" key="2">
    <source>
        <dbReference type="EMBL" id="MBK4736025.1"/>
    </source>
</evidence>
<evidence type="ECO:0000256" key="1">
    <source>
        <dbReference type="SAM" id="Phobius"/>
    </source>
</evidence>
<protein>
    <submittedName>
        <fullName evidence="2">DUF4400 domain-containing protein</fullName>
    </submittedName>
</protein>
<dbReference type="Proteomes" id="UP000622890">
    <property type="component" value="Unassembled WGS sequence"/>
</dbReference>
<reference evidence="2" key="1">
    <citation type="submission" date="2021-01" db="EMBL/GenBank/DDBJ databases">
        <title>Genome sequence of strain Noviherbaspirillum sp. DKR-6.</title>
        <authorList>
            <person name="Chaudhary D.K."/>
        </authorList>
    </citation>
    <scope>NUCLEOTIDE SEQUENCE</scope>
    <source>
        <strain evidence="2">DKR-6</strain>
    </source>
</reference>
<feature type="transmembrane region" description="Helical" evidence="1">
    <location>
        <begin position="185"/>
        <end position="206"/>
    </location>
</feature>
<organism evidence="2 3">
    <name type="scientific">Noviherbaspirillum pedocola</name>
    <dbReference type="NCBI Taxonomy" id="2801341"/>
    <lineage>
        <taxon>Bacteria</taxon>
        <taxon>Pseudomonadati</taxon>
        <taxon>Pseudomonadota</taxon>
        <taxon>Betaproteobacteria</taxon>
        <taxon>Burkholderiales</taxon>
        <taxon>Oxalobacteraceae</taxon>
        <taxon>Noviherbaspirillum</taxon>
    </lineage>
</organism>
<dbReference type="InterPro" id="IPR022266">
    <property type="entry name" value="DtrJ-like"/>
</dbReference>
<keyword evidence="3" id="KW-1185">Reference proteome</keyword>
<feature type="transmembrane region" description="Helical" evidence="1">
    <location>
        <begin position="160"/>
        <end position="179"/>
    </location>
</feature>
<evidence type="ECO:0000313" key="3">
    <source>
        <dbReference type="Proteomes" id="UP000622890"/>
    </source>
</evidence>
<dbReference type="RefSeq" id="WP_200593024.1">
    <property type="nucleotide sequence ID" value="NZ_JAEPBG010000006.1"/>
</dbReference>
<proteinExistence type="predicted"/>
<dbReference type="Pfam" id="PF14348">
    <property type="entry name" value="DtrJ-like"/>
    <property type="match status" value="1"/>
</dbReference>
<feature type="transmembrane region" description="Helical" evidence="1">
    <location>
        <begin position="16"/>
        <end position="34"/>
    </location>
</feature>
<accession>A0A934SV72</accession>
<dbReference type="EMBL" id="JAEPBG010000006">
    <property type="protein sequence ID" value="MBK4736025.1"/>
    <property type="molecule type" value="Genomic_DNA"/>
</dbReference>
<keyword evidence="1" id="KW-0812">Transmembrane</keyword>
<feature type="transmembrane region" description="Helical" evidence="1">
    <location>
        <begin position="125"/>
        <end position="148"/>
    </location>
</feature>
<name>A0A934SV72_9BURK</name>
<comment type="caution">
    <text evidence="2">The sequence shown here is derived from an EMBL/GenBank/DDBJ whole genome shotgun (WGS) entry which is preliminary data.</text>
</comment>
<keyword evidence="1" id="KW-1133">Transmembrane helix</keyword>
<sequence>MAIHPAGIKNSHTSQLVFWTLFLPLLTLIFLPLFHVSPDIDPAEIEMVQRAGVQIDAVSEKTQDQFKRWFIDTGAMQVSTGFFQGSGDYTGRTQLVSNLSAMASDWMRSVWGLIYKYLWRLHALAYVYVAAITAVCLPALVDGICVRARKRYQFQASNPLVFNVSTHTAVMVIGLLVYIPLIPFALTPVPVAAFMGFLGLALWWAAANFQTGV</sequence>
<gene>
    <name evidence="2" type="ORF">JJB74_15495</name>
</gene>